<name>A0ABW2RRL3_9NOCA</name>
<dbReference type="Proteomes" id="UP001596484">
    <property type="component" value="Unassembled WGS sequence"/>
</dbReference>
<evidence type="ECO:0000313" key="2">
    <source>
        <dbReference type="Proteomes" id="UP001596484"/>
    </source>
</evidence>
<organism evidence="1 2">
    <name type="scientific">Rhodococcus daqingensis</name>
    <dbReference type="NCBI Taxonomy" id="2479363"/>
    <lineage>
        <taxon>Bacteria</taxon>
        <taxon>Bacillati</taxon>
        <taxon>Actinomycetota</taxon>
        <taxon>Actinomycetes</taxon>
        <taxon>Mycobacteriales</taxon>
        <taxon>Nocardiaceae</taxon>
        <taxon>Rhodococcus</taxon>
    </lineage>
</organism>
<protein>
    <submittedName>
        <fullName evidence="1">Uncharacterized protein</fullName>
    </submittedName>
</protein>
<proteinExistence type="predicted"/>
<evidence type="ECO:0000313" key="1">
    <source>
        <dbReference type="EMBL" id="MFC7446365.1"/>
    </source>
</evidence>
<comment type="caution">
    <text evidence="1">The sequence shown here is derived from an EMBL/GenBank/DDBJ whole genome shotgun (WGS) entry which is preliminary data.</text>
</comment>
<sequence>MDFEQTVALLTALGDLGNLFTGMGDFMTGSVEFGGSVQGLLG</sequence>
<dbReference type="EMBL" id="JBHTCS010000001">
    <property type="protein sequence ID" value="MFC7446365.1"/>
    <property type="molecule type" value="Genomic_DNA"/>
</dbReference>
<keyword evidence="2" id="KW-1185">Reference proteome</keyword>
<gene>
    <name evidence="1" type="ORF">ACFQS9_00520</name>
</gene>
<accession>A0ABW2RRL3</accession>
<reference evidence="2" key="1">
    <citation type="journal article" date="2019" name="Int. J. Syst. Evol. Microbiol.">
        <title>The Global Catalogue of Microorganisms (GCM) 10K type strain sequencing project: providing services to taxonomists for standard genome sequencing and annotation.</title>
        <authorList>
            <consortium name="The Broad Institute Genomics Platform"/>
            <consortium name="The Broad Institute Genome Sequencing Center for Infectious Disease"/>
            <person name="Wu L."/>
            <person name="Ma J."/>
        </authorList>
    </citation>
    <scope>NUCLEOTIDE SEQUENCE [LARGE SCALE GENOMIC DNA]</scope>
    <source>
        <strain evidence="2">ICMP 19430</strain>
    </source>
</reference>
<dbReference type="RefSeq" id="WP_378400453.1">
    <property type="nucleotide sequence ID" value="NZ_JBHTCS010000001.1"/>
</dbReference>